<accession>A0ABX7N6W3</accession>
<proteinExistence type="predicted"/>
<sequence>MSTKTLATAVDASTARLAGEAHPVFLDLGKKSAKAVKKLRKGRGRLLDDVRETLQDLQTSGRVAANAQPVIVIVRAKPKKKKRSLGGFF</sequence>
<organism evidence="1 2">
    <name type="scientific">Myxococcus landrumensis</name>
    <dbReference type="NCBI Taxonomy" id="2813577"/>
    <lineage>
        <taxon>Bacteria</taxon>
        <taxon>Pseudomonadati</taxon>
        <taxon>Myxococcota</taxon>
        <taxon>Myxococcia</taxon>
        <taxon>Myxococcales</taxon>
        <taxon>Cystobacterineae</taxon>
        <taxon>Myxococcaceae</taxon>
        <taxon>Myxococcus</taxon>
    </lineage>
</organism>
<gene>
    <name evidence="1" type="ORF">JY572_40550</name>
</gene>
<evidence type="ECO:0000313" key="2">
    <source>
        <dbReference type="Proteomes" id="UP000663090"/>
    </source>
</evidence>
<keyword evidence="2" id="KW-1185">Reference proteome</keyword>
<dbReference type="RefSeq" id="WP_206716292.1">
    <property type="nucleotide sequence ID" value="NZ_CP071091.1"/>
</dbReference>
<dbReference type="Pfam" id="PF19702">
    <property type="entry name" value="DUF6200"/>
    <property type="match status" value="1"/>
</dbReference>
<dbReference type="InterPro" id="IPR045680">
    <property type="entry name" value="DUF6200"/>
</dbReference>
<evidence type="ECO:0000313" key="1">
    <source>
        <dbReference type="EMBL" id="QSQ14517.1"/>
    </source>
</evidence>
<dbReference type="EMBL" id="CP071091">
    <property type="protein sequence ID" value="QSQ14517.1"/>
    <property type="molecule type" value="Genomic_DNA"/>
</dbReference>
<dbReference type="Proteomes" id="UP000663090">
    <property type="component" value="Chromosome"/>
</dbReference>
<name>A0ABX7N6W3_9BACT</name>
<reference evidence="1 2" key="1">
    <citation type="submission" date="2021-02" db="EMBL/GenBank/DDBJ databases">
        <title>De Novo genome assembly of isolated myxobacteria.</title>
        <authorList>
            <person name="Stevens D.C."/>
        </authorList>
    </citation>
    <scope>NUCLEOTIDE SEQUENCE [LARGE SCALE GENOMIC DNA]</scope>
    <source>
        <strain evidence="1 2">SCHIC003</strain>
    </source>
</reference>
<protein>
    <submittedName>
        <fullName evidence="1">Uncharacterized protein</fullName>
    </submittedName>
</protein>